<evidence type="ECO:0000256" key="1">
    <source>
        <dbReference type="SAM" id="MobiDB-lite"/>
    </source>
</evidence>
<gene>
    <name evidence="2" type="ORF">HK105_202257</name>
</gene>
<protein>
    <submittedName>
        <fullName evidence="2">Uncharacterized protein</fullName>
    </submittedName>
</protein>
<keyword evidence="3" id="KW-1185">Reference proteome</keyword>
<accession>A0ABR4NFS4</accession>
<comment type="caution">
    <text evidence="2">The sequence shown here is derived from an EMBL/GenBank/DDBJ whole genome shotgun (WGS) entry which is preliminary data.</text>
</comment>
<feature type="compositionally biased region" description="Low complexity" evidence="1">
    <location>
        <begin position="58"/>
        <end position="67"/>
    </location>
</feature>
<sequence length="122" mass="12766">MQVFKPAEDARVERLAKRLVEGSGEMAIVDGAAAAAATGAGAAAETVERNRGRSRSRAPAAAEAAAVADEDAQMAEDDAAAGAKDSTATMSKVQKMRLFMSNNQFKKKIRAKSKARRGVGKK</sequence>
<proteinExistence type="predicted"/>
<feature type="region of interest" description="Disordered" evidence="1">
    <location>
        <begin position="42"/>
        <end position="88"/>
    </location>
</feature>
<reference evidence="2 3" key="1">
    <citation type="submission" date="2023-09" db="EMBL/GenBank/DDBJ databases">
        <title>Pangenome analysis of Batrachochytrium dendrobatidis and related Chytrids.</title>
        <authorList>
            <person name="Yacoub M.N."/>
            <person name="Stajich J.E."/>
            <person name="James T.Y."/>
        </authorList>
    </citation>
    <scope>NUCLEOTIDE SEQUENCE [LARGE SCALE GENOMIC DNA]</scope>
    <source>
        <strain evidence="2 3">JEL0888</strain>
    </source>
</reference>
<feature type="compositionally biased region" description="Acidic residues" evidence="1">
    <location>
        <begin position="68"/>
        <end position="79"/>
    </location>
</feature>
<dbReference type="EMBL" id="JADGIZ020000007">
    <property type="protein sequence ID" value="KAL2918330.1"/>
    <property type="molecule type" value="Genomic_DNA"/>
</dbReference>
<evidence type="ECO:0000313" key="2">
    <source>
        <dbReference type="EMBL" id="KAL2918330.1"/>
    </source>
</evidence>
<evidence type="ECO:0000313" key="3">
    <source>
        <dbReference type="Proteomes" id="UP001527925"/>
    </source>
</evidence>
<organism evidence="2 3">
    <name type="scientific">Polyrhizophydium stewartii</name>
    <dbReference type="NCBI Taxonomy" id="2732419"/>
    <lineage>
        <taxon>Eukaryota</taxon>
        <taxon>Fungi</taxon>
        <taxon>Fungi incertae sedis</taxon>
        <taxon>Chytridiomycota</taxon>
        <taxon>Chytridiomycota incertae sedis</taxon>
        <taxon>Chytridiomycetes</taxon>
        <taxon>Rhizophydiales</taxon>
        <taxon>Rhizophydiales incertae sedis</taxon>
        <taxon>Polyrhizophydium</taxon>
    </lineage>
</organism>
<name>A0ABR4NFS4_9FUNG</name>
<dbReference type="Proteomes" id="UP001527925">
    <property type="component" value="Unassembled WGS sequence"/>
</dbReference>